<sequence length="615" mass="65426">MSVASRLDRGLHALFSRHADSARHDRDRDRYRGAGLTVGFDTYLARIYGISWLVAAVLAAAVAAILLVAPVDAATTALGAAAPGDVSLPSVPRLYSAVAAGVAVGAIGKRATVASGGAYLRWRVDARRTAIERTLPGAVRYLRALADGSEGRREMLRRVAKQDAYGETSAELRRVLRKAELTGSLDSGLRSVARETPSRELLSPFLLKFREHANQGSDALQGYLRMESRMLSHQRSRERQRAGDYLELLAELFIVLLVLPALLVIIVTVMSVLAPGLSRPVPIPGEPTMRALLVYGSAAFVLVVGGCAAALVVELRPANHGVSYDRPGGLETLVTATTNPASAAVVFLPPASALGGLLWWVGEPAVNVALLGYAAYGLPVGAISVRRARLDDAKDREIRDFVHAVAGHVSLGKPFDEAVQTVAEEVDFGPLQADVDDLAFRLGLTTGTRDGGTRREALDRFVERVGTPLSEQTVGLVTGALSVGSDAETTFETLQTEIGSLYHQRKKLRSAMAVYVAVGWTTALLVVGIVVAVNAYVLDGFAQLSSVSGASGVAIDPEAVDIERDAWRFYVVTQATMLACGWFAGVASRSRYEALLHSSALVVVCYLVFAGAGMI</sequence>
<evidence type="ECO:0000313" key="9">
    <source>
        <dbReference type="Proteomes" id="UP000002698"/>
    </source>
</evidence>
<name>Q3IUL0_NATPD</name>
<dbReference type="EnsemblBacteria" id="CAI48170">
    <property type="protein sequence ID" value="CAI48170"/>
    <property type="gene ID" value="NP_0158A"/>
</dbReference>
<evidence type="ECO:0000259" key="7">
    <source>
        <dbReference type="Pfam" id="PF00482"/>
    </source>
</evidence>
<evidence type="ECO:0000256" key="1">
    <source>
        <dbReference type="ARBA" id="ARBA00004651"/>
    </source>
</evidence>
<evidence type="ECO:0000256" key="3">
    <source>
        <dbReference type="ARBA" id="ARBA00022692"/>
    </source>
</evidence>
<dbReference type="EMBL" id="CR936257">
    <property type="protein sequence ID" value="CAI48170.1"/>
    <property type="molecule type" value="Genomic_DNA"/>
</dbReference>
<evidence type="ECO:0000256" key="4">
    <source>
        <dbReference type="ARBA" id="ARBA00022989"/>
    </source>
</evidence>
<feature type="transmembrane region" description="Helical" evidence="6">
    <location>
        <begin position="245"/>
        <end position="272"/>
    </location>
</feature>
<dbReference type="InterPro" id="IPR056569">
    <property type="entry name" value="ArlJ-like"/>
</dbReference>
<feature type="domain" description="Type II secretion system protein GspF" evidence="7">
    <location>
        <begin position="140"/>
        <end position="267"/>
    </location>
</feature>
<dbReference type="GeneID" id="3700777"/>
<evidence type="ECO:0000313" key="8">
    <source>
        <dbReference type="EMBL" id="CAI48170.1"/>
    </source>
</evidence>
<feature type="transmembrane region" description="Helical" evidence="6">
    <location>
        <begin position="333"/>
        <end position="360"/>
    </location>
</feature>
<dbReference type="HOGENOM" id="CLU_428035_0_0_2"/>
<feature type="transmembrane region" description="Helical" evidence="6">
    <location>
        <begin position="366"/>
        <end position="385"/>
    </location>
</feature>
<proteinExistence type="predicted"/>
<evidence type="ECO:0000256" key="6">
    <source>
        <dbReference type="SAM" id="Phobius"/>
    </source>
</evidence>
<reference evidence="8 9" key="1">
    <citation type="journal article" date="2005" name="Genome Res.">
        <title>Living with two extremes: conclusions from the genome sequence of Natronomonas pharaonis.</title>
        <authorList>
            <person name="Falb M."/>
            <person name="Pfeiffer F."/>
            <person name="Palm P."/>
            <person name="Rodewald K."/>
            <person name="Hickmann V."/>
            <person name="Tittor J."/>
            <person name="Oesterhelt D."/>
        </authorList>
    </citation>
    <scope>NUCLEOTIDE SEQUENCE [LARGE SCALE GENOMIC DNA]</scope>
    <source>
        <strain evidence="9">ATCC 35678 / DSM 2160 / CIP 103997 / JCM 8858 / NBRC 14720 / NCIMB 2260 / Gabara</strain>
    </source>
</reference>
<keyword evidence="5 6" id="KW-0472">Membrane</keyword>
<gene>
    <name evidence="8" type="primary">pilC2</name>
    <name evidence="8" type="ordered locus">NP_0158A</name>
</gene>
<dbReference type="Pfam" id="PF00482">
    <property type="entry name" value="T2SSF"/>
    <property type="match status" value="1"/>
</dbReference>
<feature type="transmembrane region" description="Helical" evidence="6">
    <location>
        <begin position="512"/>
        <end position="537"/>
    </location>
</feature>
<dbReference type="AlphaFoldDB" id="Q3IUL0"/>
<feature type="transmembrane region" description="Helical" evidence="6">
    <location>
        <begin position="292"/>
        <end position="313"/>
    </location>
</feature>
<evidence type="ECO:0000256" key="2">
    <source>
        <dbReference type="ARBA" id="ARBA00022475"/>
    </source>
</evidence>
<accession>Q3IUL0</accession>
<protein>
    <submittedName>
        <fullName evidence="8">Type IV pilus biogenesis complex membrane subunit</fullName>
    </submittedName>
</protein>
<keyword evidence="2" id="KW-1003">Cell membrane</keyword>
<dbReference type="eggNOG" id="arCOG01810">
    <property type="taxonomic scope" value="Archaea"/>
</dbReference>
<keyword evidence="9" id="KW-1185">Reference proteome</keyword>
<comment type="subcellular location">
    <subcellularLocation>
        <location evidence="1">Cell membrane</location>
        <topology evidence="1">Multi-pass membrane protein</topology>
    </subcellularLocation>
</comment>
<dbReference type="KEGG" id="nph:NP_0158A"/>
<keyword evidence="4 6" id="KW-1133">Transmembrane helix</keyword>
<feature type="transmembrane region" description="Helical" evidence="6">
    <location>
        <begin position="47"/>
        <end position="69"/>
    </location>
</feature>
<feature type="transmembrane region" description="Helical" evidence="6">
    <location>
        <begin position="594"/>
        <end position="614"/>
    </location>
</feature>
<dbReference type="STRING" id="348780.NP_0158A"/>
<dbReference type="RefSeq" id="WP_011321809.1">
    <property type="nucleotide sequence ID" value="NC_007426.1"/>
</dbReference>
<feature type="transmembrane region" description="Helical" evidence="6">
    <location>
        <begin position="567"/>
        <end position="587"/>
    </location>
</feature>
<dbReference type="PANTHER" id="PTHR35402">
    <property type="entry name" value="INTEGRAL MEMBRANE PROTEIN-RELATED"/>
    <property type="match status" value="1"/>
</dbReference>
<dbReference type="InterPro" id="IPR018076">
    <property type="entry name" value="T2SS_GspF_dom"/>
</dbReference>
<dbReference type="OrthoDB" id="252907at2157"/>
<evidence type="ECO:0000256" key="5">
    <source>
        <dbReference type="ARBA" id="ARBA00023136"/>
    </source>
</evidence>
<dbReference type="Proteomes" id="UP000002698">
    <property type="component" value="Chromosome"/>
</dbReference>
<dbReference type="GO" id="GO:0005886">
    <property type="term" value="C:plasma membrane"/>
    <property type="evidence" value="ECO:0007669"/>
    <property type="project" value="UniProtKB-SubCell"/>
</dbReference>
<organism evidence="8 9">
    <name type="scientific">Natronomonas pharaonis (strain ATCC 35678 / DSM 2160 / CIP 103997 / JCM 8858 / NBRC 14720 / NCIMB 2260 / Gabara)</name>
    <name type="common">Halobacterium pharaonis</name>
    <dbReference type="NCBI Taxonomy" id="348780"/>
    <lineage>
        <taxon>Archaea</taxon>
        <taxon>Methanobacteriati</taxon>
        <taxon>Methanobacteriota</taxon>
        <taxon>Stenosarchaea group</taxon>
        <taxon>Halobacteria</taxon>
        <taxon>Halobacteriales</taxon>
        <taxon>Natronomonadaceae</taxon>
        <taxon>Natronomonas</taxon>
    </lineage>
</organism>
<keyword evidence="3 6" id="KW-0812">Transmembrane</keyword>